<name>A0A3M0G330_9ACTN</name>
<dbReference type="EMBL" id="REFW01000003">
    <property type="protein sequence ID" value="RMB58948.1"/>
    <property type="molecule type" value="Genomic_DNA"/>
</dbReference>
<keyword evidence="2" id="KW-1185">Reference proteome</keyword>
<keyword evidence="1" id="KW-0413">Isomerase</keyword>
<dbReference type="Proteomes" id="UP000275256">
    <property type="component" value="Unassembled WGS sequence"/>
</dbReference>
<evidence type="ECO:0000313" key="2">
    <source>
        <dbReference type="Proteomes" id="UP000275256"/>
    </source>
</evidence>
<dbReference type="RefSeq" id="WP_121902066.1">
    <property type="nucleotide sequence ID" value="NZ_REFW01000003.1"/>
</dbReference>
<organism evidence="1 2">
    <name type="scientific">Tessaracoccus antarcticus</name>
    <dbReference type="NCBI Taxonomy" id="2479848"/>
    <lineage>
        <taxon>Bacteria</taxon>
        <taxon>Bacillati</taxon>
        <taxon>Actinomycetota</taxon>
        <taxon>Actinomycetes</taxon>
        <taxon>Propionibacteriales</taxon>
        <taxon>Propionibacteriaceae</taxon>
        <taxon>Tessaracoccus</taxon>
    </lineage>
</organism>
<dbReference type="InterPro" id="IPR017517">
    <property type="entry name" value="Maleyloyr_isom"/>
</dbReference>
<dbReference type="OrthoDB" id="3268903at2"/>
<comment type="caution">
    <text evidence="1">The sequence shown here is derived from an EMBL/GenBank/DDBJ whole genome shotgun (WGS) entry which is preliminary data.</text>
</comment>
<keyword evidence="1" id="KW-0670">Pyruvate</keyword>
<reference evidence="1 2" key="1">
    <citation type="submission" date="2018-10" db="EMBL/GenBank/DDBJ databases">
        <title>Tessaracoccus antarcticuss sp. nov., isolated from sediment.</title>
        <authorList>
            <person name="Zhou L.Y."/>
            <person name="Du Z.J."/>
        </authorList>
    </citation>
    <scope>NUCLEOTIDE SEQUENCE [LARGE SCALE GENOMIC DNA]</scope>
    <source>
        <strain evidence="1 2">JDX10</strain>
    </source>
</reference>
<sequence length="198" mass="22350">MSTRLRDHHRNVLCDALASVAATAPTLCQEWDAHDLAVHLWALKRDPLSWPGVAIPAFADATRRRAEQVRRRWDYEHLIAELRQQGGSLPCMPLDRWVAHGHALGEYYIHTQDVRRANDLPRRAQTAETEDALWLRARRAGRQLWLRGRDTVSVAAPGRDPFTLGRGAVTAQVTGLPSEIILWIYGRCDAADVVVTPR</sequence>
<protein>
    <submittedName>
        <fullName evidence="1">Maleylpyruvate isomerase family mycothiol-dependent enzyme</fullName>
    </submittedName>
</protein>
<evidence type="ECO:0000313" key="1">
    <source>
        <dbReference type="EMBL" id="RMB58948.1"/>
    </source>
</evidence>
<dbReference type="GO" id="GO:0016853">
    <property type="term" value="F:isomerase activity"/>
    <property type="evidence" value="ECO:0007669"/>
    <property type="project" value="UniProtKB-KW"/>
</dbReference>
<dbReference type="AlphaFoldDB" id="A0A3M0G330"/>
<gene>
    <name evidence="1" type="ORF">EAX62_12660</name>
</gene>
<proteinExistence type="predicted"/>
<accession>A0A3M0G330</accession>
<dbReference type="NCBIfam" id="TIGR03083">
    <property type="entry name" value="maleylpyruvate isomerase family mycothiol-dependent enzyme"/>
    <property type="match status" value="1"/>
</dbReference>